<proteinExistence type="predicted"/>
<dbReference type="AlphaFoldDB" id="A0A117NHA1"/>
<name>A0A117NHA1_PICGL</name>
<accession>A0A117NHA1</accession>
<geneLocation type="mitochondrion" evidence="1"/>
<protein>
    <submittedName>
        <fullName evidence="1">Uncharacterized protein</fullName>
    </submittedName>
</protein>
<evidence type="ECO:0000313" key="1">
    <source>
        <dbReference type="EMBL" id="KUM48048.1"/>
    </source>
</evidence>
<organism evidence="1">
    <name type="scientific">Picea glauca</name>
    <name type="common">White spruce</name>
    <name type="synonym">Pinus glauca</name>
    <dbReference type="NCBI Taxonomy" id="3330"/>
    <lineage>
        <taxon>Eukaryota</taxon>
        <taxon>Viridiplantae</taxon>
        <taxon>Streptophyta</taxon>
        <taxon>Embryophyta</taxon>
        <taxon>Tracheophyta</taxon>
        <taxon>Spermatophyta</taxon>
        <taxon>Pinopsida</taxon>
        <taxon>Pinidae</taxon>
        <taxon>Conifers I</taxon>
        <taxon>Pinales</taxon>
        <taxon>Pinaceae</taxon>
        <taxon>Picea</taxon>
    </lineage>
</organism>
<comment type="caution">
    <text evidence="1">The sequence shown here is derived from an EMBL/GenBank/DDBJ whole genome shotgun (WGS) entry which is preliminary data.</text>
</comment>
<sequence length="53" mass="6071">MMQLPIYSIVPINKRMKFIQGSTRRMNVSRQLQSIYSAPECSTIDKLVVPGPF</sequence>
<reference evidence="1" key="1">
    <citation type="journal article" date="2015" name="Genome Biol. Evol.">
        <title>Organellar Genomes of White Spruce (Picea glauca): Assembly and Annotation.</title>
        <authorList>
            <person name="Jackman S.D."/>
            <person name="Warren R.L."/>
            <person name="Gibb E.A."/>
            <person name="Vandervalk B.P."/>
            <person name="Mohamadi H."/>
            <person name="Chu J."/>
            <person name="Raymond A."/>
            <person name="Pleasance S."/>
            <person name="Coope R."/>
            <person name="Wildung M.R."/>
            <person name="Ritland C.E."/>
            <person name="Bousquet J."/>
            <person name="Jones S.J."/>
            <person name="Bohlmann J."/>
            <person name="Birol I."/>
        </authorList>
    </citation>
    <scope>NUCLEOTIDE SEQUENCE [LARGE SCALE GENOMIC DNA]</scope>
    <source>
        <tissue evidence="1">Flushing bud</tissue>
    </source>
</reference>
<gene>
    <name evidence="1" type="ORF">ABT39_MTgene5044</name>
</gene>
<dbReference type="EMBL" id="LKAM01000006">
    <property type="protein sequence ID" value="KUM48048.1"/>
    <property type="molecule type" value="Genomic_DNA"/>
</dbReference>
<keyword evidence="1" id="KW-0496">Mitochondrion</keyword>